<gene>
    <name evidence="4" type="ORF">BST11_19945</name>
    <name evidence="3" type="ORF">H7K38_21690</name>
</gene>
<dbReference type="PANTHER" id="PTHR38110:SF1">
    <property type="entry name" value="THIOESTERASE DOMAIN-CONTAINING PROTEIN"/>
    <property type="match status" value="1"/>
</dbReference>
<dbReference type="Pfam" id="PF20789">
    <property type="entry name" value="4HBT_3C"/>
    <property type="match status" value="1"/>
</dbReference>
<evidence type="ECO:0000259" key="2">
    <source>
        <dbReference type="Pfam" id="PF20789"/>
    </source>
</evidence>
<comment type="caution">
    <text evidence="3">The sequence shown here is derived from an EMBL/GenBank/DDBJ whole genome shotgun (WGS) entry which is preliminary data.</text>
</comment>
<feature type="domain" description="Acyl-CoA thioesterase-like N-terminal HotDog" evidence="1">
    <location>
        <begin position="27"/>
        <end position="109"/>
    </location>
</feature>
<dbReference type="EMBL" id="MVHD01000042">
    <property type="protein sequence ID" value="OQZ88967.1"/>
    <property type="molecule type" value="Genomic_DNA"/>
</dbReference>
<dbReference type="Proteomes" id="UP000192319">
    <property type="component" value="Unassembled WGS sequence"/>
</dbReference>
<dbReference type="InterPro" id="IPR049449">
    <property type="entry name" value="TesB_ACOT8-like_N"/>
</dbReference>
<reference evidence="3" key="3">
    <citation type="journal article" date="2022" name="BMC Genomics">
        <title>Comparative genome analysis of mycobacteria focusing on tRNA and non-coding RNA.</title>
        <authorList>
            <person name="Behra P.R.K."/>
            <person name="Pettersson B.M.F."/>
            <person name="Ramesh M."/>
            <person name="Das S."/>
            <person name="Dasgupta S."/>
            <person name="Kirsebom L.A."/>
        </authorList>
    </citation>
    <scope>NUCLEOTIDE SEQUENCE</scope>
    <source>
        <strain evidence="3">CCUG 55640</strain>
    </source>
</reference>
<dbReference type="PANTHER" id="PTHR38110">
    <property type="entry name" value="CHROMOSOME 23, WHOLE GENOME SHOTGUN SEQUENCE"/>
    <property type="match status" value="1"/>
</dbReference>
<dbReference type="InterPro" id="IPR029069">
    <property type="entry name" value="HotDog_dom_sf"/>
</dbReference>
<accession>A0AA41XSA6</accession>
<dbReference type="EMBL" id="JACKVH010000017">
    <property type="protein sequence ID" value="MCV7381245.1"/>
    <property type="molecule type" value="Genomic_DNA"/>
</dbReference>
<name>A0AA41XSA6_9MYCO</name>
<evidence type="ECO:0000313" key="4">
    <source>
        <dbReference type="EMBL" id="OQZ88967.1"/>
    </source>
</evidence>
<sequence>MTGTHPFDDAVRLDQIDTDVRRGRTHPEWENMVGPFGGITAAAVVRAVETHPDRIGEPLTLTINYAAPVADGVFDLSLRVVRTNRTNQHWNVELTQDGQIKATATAVFATVRDSWADTEARPPKAPPPEPITPGALGDIVTWARLYDMRFVDGPIPTGQPSPSSTTTLWVRDRQQRPVDYPALAALCDVFYPRVFLRRGGMLPAGTITLTTYFLADRRQLEAVGPDYVLATAHANRFFGGYFDQSAQLWSRDGALLATSHQVVYFKG</sequence>
<proteinExistence type="predicted"/>
<dbReference type="Gene3D" id="2.40.160.210">
    <property type="entry name" value="Acyl-CoA thioesterase, double hotdog domain"/>
    <property type="match status" value="1"/>
</dbReference>
<keyword evidence="5" id="KW-1185">Reference proteome</keyword>
<reference evidence="4 5" key="1">
    <citation type="submission" date="2017-02" db="EMBL/GenBank/DDBJ databases">
        <title>The new phylogeny of genus Mycobacterium.</title>
        <authorList>
            <person name="Tortoli E."/>
            <person name="Trovato A."/>
            <person name="Cirillo D.M."/>
        </authorList>
    </citation>
    <scope>NUCLEOTIDE SEQUENCE [LARGE SCALE GENOMIC DNA]</scope>
    <source>
        <strain evidence="4 5">DSM 45230</strain>
    </source>
</reference>
<evidence type="ECO:0000313" key="5">
    <source>
        <dbReference type="Proteomes" id="UP000192319"/>
    </source>
</evidence>
<dbReference type="RefSeq" id="WP_083139644.1">
    <property type="nucleotide sequence ID" value="NZ_JACKVH010000017.1"/>
</dbReference>
<reference evidence="3" key="2">
    <citation type="submission" date="2020-07" db="EMBL/GenBank/DDBJ databases">
        <authorList>
            <person name="Pettersson B.M.F."/>
            <person name="Behra P.R.K."/>
            <person name="Ramesh M."/>
            <person name="Das S."/>
            <person name="Dasgupta S."/>
            <person name="Kirsebom L.A."/>
        </authorList>
    </citation>
    <scope>NUCLEOTIDE SEQUENCE</scope>
    <source>
        <strain evidence="3">CCUG 55640</strain>
    </source>
</reference>
<evidence type="ECO:0000313" key="3">
    <source>
        <dbReference type="EMBL" id="MCV7381245.1"/>
    </source>
</evidence>
<dbReference type="AlphaFoldDB" id="A0AA41XSA6"/>
<dbReference type="Pfam" id="PF13622">
    <property type="entry name" value="4HBT_3"/>
    <property type="match status" value="1"/>
</dbReference>
<evidence type="ECO:0000313" key="6">
    <source>
        <dbReference type="Proteomes" id="UP001141650"/>
    </source>
</evidence>
<dbReference type="SUPFAM" id="SSF54637">
    <property type="entry name" value="Thioesterase/thiol ester dehydrase-isomerase"/>
    <property type="match status" value="2"/>
</dbReference>
<evidence type="ECO:0000259" key="1">
    <source>
        <dbReference type="Pfam" id="PF13622"/>
    </source>
</evidence>
<dbReference type="InterPro" id="IPR049450">
    <property type="entry name" value="ACOT8-like_C"/>
</dbReference>
<dbReference type="Proteomes" id="UP001141650">
    <property type="component" value="Unassembled WGS sequence"/>
</dbReference>
<organism evidence="3 6">
    <name type="scientific">Mycobacterium alsense</name>
    <dbReference type="NCBI Taxonomy" id="324058"/>
    <lineage>
        <taxon>Bacteria</taxon>
        <taxon>Bacillati</taxon>
        <taxon>Actinomycetota</taxon>
        <taxon>Actinomycetes</taxon>
        <taxon>Mycobacteriales</taxon>
        <taxon>Mycobacteriaceae</taxon>
        <taxon>Mycobacterium</taxon>
    </lineage>
</organism>
<protein>
    <submittedName>
        <fullName evidence="4">Acyl-CoA thioesterase</fullName>
    </submittedName>
    <submittedName>
        <fullName evidence="3">Thioesterase family protein</fullName>
    </submittedName>
</protein>
<dbReference type="InterPro" id="IPR042171">
    <property type="entry name" value="Acyl-CoA_hotdog"/>
</dbReference>
<feature type="domain" description="Acyl-CoA thioesterase-like C-terminal" evidence="2">
    <location>
        <begin position="127"/>
        <end position="264"/>
    </location>
</feature>
<dbReference type="InterPro" id="IPR052389">
    <property type="entry name" value="Sec_Metab_Biosynth-Assoc"/>
</dbReference>